<name>A0A915CW26_9BILA</name>
<keyword evidence="2" id="KW-1133">Transmembrane helix</keyword>
<organism evidence="3 4">
    <name type="scientific">Ditylenchus dipsaci</name>
    <dbReference type="NCBI Taxonomy" id="166011"/>
    <lineage>
        <taxon>Eukaryota</taxon>
        <taxon>Metazoa</taxon>
        <taxon>Ecdysozoa</taxon>
        <taxon>Nematoda</taxon>
        <taxon>Chromadorea</taxon>
        <taxon>Rhabditida</taxon>
        <taxon>Tylenchina</taxon>
        <taxon>Tylenchomorpha</taxon>
        <taxon>Sphaerularioidea</taxon>
        <taxon>Anguinidae</taxon>
        <taxon>Anguininae</taxon>
        <taxon>Ditylenchus</taxon>
    </lineage>
</organism>
<dbReference type="AlphaFoldDB" id="A0A915CW26"/>
<feature type="region of interest" description="Disordered" evidence="1">
    <location>
        <begin position="405"/>
        <end position="427"/>
    </location>
</feature>
<evidence type="ECO:0000313" key="4">
    <source>
        <dbReference type="WBParaSite" id="jg12964.2"/>
    </source>
</evidence>
<reference evidence="4" key="1">
    <citation type="submission" date="2022-11" db="UniProtKB">
        <authorList>
            <consortium name="WormBaseParasite"/>
        </authorList>
    </citation>
    <scope>IDENTIFICATION</scope>
</reference>
<keyword evidence="3" id="KW-1185">Reference proteome</keyword>
<sequence>MNGYIDKFIDARQSSTLRSKIEIESKSSNKDGPKSGLGKARIEQSVIDWRRDPQNMGNTSLWKGHCPNRALAGILNEIKQPTCSSIPAIQLNLMPKSGKYRFHKQNWSQEKISMGYRSRGFCLVIILSLSSNVFVSSGMDETLNCVIKIDDQSLFEGTDLTLAGFYKIGEMARGVFILNSDGKYCERNVEIQREDISLFIKNETFVHAFYRLHGELYGKTFELVSNLGGRHWMEGELNLLNHARLLYPKNIFAQEKDRYYLYDDVQCVPLTKGLAEQCPCDEKAEESRCVYDVVTKSDYVVSPSVYNIIGCNEFSEVGGVLHVVQFNNSISMCKNENLQLVQLYDKKWTRSSEGCKELVIPGITSSTNAVVMTTVDTSSFATDSSTVALPTDDPSFSSMEIVSASSDPHVLPSGGSSPVETSPMQSASSIESKGSTVMFGSILGVVIFLALLIAVVVALVLTDRR</sequence>
<evidence type="ECO:0000256" key="2">
    <source>
        <dbReference type="SAM" id="Phobius"/>
    </source>
</evidence>
<feature type="compositionally biased region" description="Polar residues" evidence="1">
    <location>
        <begin position="414"/>
        <end position="427"/>
    </location>
</feature>
<protein>
    <submittedName>
        <fullName evidence="4">Uncharacterized protein</fullName>
    </submittedName>
</protein>
<feature type="transmembrane region" description="Helical" evidence="2">
    <location>
        <begin position="437"/>
        <end position="461"/>
    </location>
</feature>
<evidence type="ECO:0000313" key="3">
    <source>
        <dbReference type="Proteomes" id="UP000887574"/>
    </source>
</evidence>
<keyword evidence="2" id="KW-0812">Transmembrane</keyword>
<dbReference type="Proteomes" id="UP000887574">
    <property type="component" value="Unplaced"/>
</dbReference>
<accession>A0A915CW26</accession>
<keyword evidence="2" id="KW-0472">Membrane</keyword>
<dbReference type="WBParaSite" id="jg12964.2">
    <property type="protein sequence ID" value="jg12964.2"/>
    <property type="gene ID" value="jg12964"/>
</dbReference>
<proteinExistence type="predicted"/>
<evidence type="ECO:0000256" key="1">
    <source>
        <dbReference type="SAM" id="MobiDB-lite"/>
    </source>
</evidence>